<dbReference type="KEGG" id="csty:KN1_09310"/>
<gene>
    <name evidence="1" type="ORF">KN1_09310</name>
</gene>
<evidence type="ECO:0000313" key="2">
    <source>
        <dbReference type="Proteomes" id="UP000825123"/>
    </source>
</evidence>
<sequence>MDEKEVVLTALEQVDKWYVHLAGIKGDTILIVSKKPVPEKLTINGKDYTIKYYTPEQYIETIRTNEEEFRSFRIYYFVKIYMRKVLDILTQLEVERMSINGDDIKGL</sequence>
<dbReference type="RefSeq" id="WP_221289633.1">
    <property type="nucleotide sequence ID" value="NZ_AP024597.1"/>
</dbReference>
<dbReference type="AlphaFoldDB" id="A0A8D5U5F1"/>
<evidence type="ECO:0000313" key="1">
    <source>
        <dbReference type="EMBL" id="BCU69634.1"/>
    </source>
</evidence>
<dbReference type="Proteomes" id="UP000825123">
    <property type="component" value="Chromosome"/>
</dbReference>
<protein>
    <submittedName>
        <fullName evidence="1">Uncharacterized protein</fullName>
    </submittedName>
</protein>
<dbReference type="EMBL" id="AP024597">
    <property type="protein sequence ID" value="BCU69634.1"/>
    <property type="molecule type" value="Genomic_DNA"/>
</dbReference>
<accession>A0A8D5U5F1</accession>
<proteinExistence type="predicted"/>
<keyword evidence="2" id="KW-1185">Reference proteome</keyword>
<reference evidence="1 2" key="1">
    <citation type="submission" date="2021-04" db="EMBL/GenBank/DDBJ databases">
        <title>Complete genome sequence of Stygiolobus sp. KN-1.</title>
        <authorList>
            <person name="Nakamura K."/>
            <person name="Sakai H."/>
            <person name="Kurosawa N."/>
        </authorList>
    </citation>
    <scope>NUCLEOTIDE SEQUENCE [LARGE SCALE GENOMIC DNA]</scope>
    <source>
        <strain evidence="1 2">KN-1</strain>
    </source>
</reference>
<name>A0A8D5U5F1_9CREN</name>
<dbReference type="GeneID" id="66162680"/>
<organism evidence="1 2">
    <name type="scientific">Stygiolobus caldivivus</name>
    <dbReference type="NCBI Taxonomy" id="2824673"/>
    <lineage>
        <taxon>Archaea</taxon>
        <taxon>Thermoproteota</taxon>
        <taxon>Thermoprotei</taxon>
        <taxon>Sulfolobales</taxon>
        <taxon>Sulfolobaceae</taxon>
        <taxon>Stygiolobus</taxon>
    </lineage>
</organism>